<organism evidence="1 2">
    <name type="scientific">Bauhinia variegata</name>
    <name type="common">Purple orchid tree</name>
    <name type="synonym">Phanera variegata</name>
    <dbReference type="NCBI Taxonomy" id="167791"/>
    <lineage>
        <taxon>Eukaryota</taxon>
        <taxon>Viridiplantae</taxon>
        <taxon>Streptophyta</taxon>
        <taxon>Embryophyta</taxon>
        <taxon>Tracheophyta</taxon>
        <taxon>Spermatophyta</taxon>
        <taxon>Magnoliopsida</taxon>
        <taxon>eudicotyledons</taxon>
        <taxon>Gunneridae</taxon>
        <taxon>Pentapetalae</taxon>
        <taxon>rosids</taxon>
        <taxon>fabids</taxon>
        <taxon>Fabales</taxon>
        <taxon>Fabaceae</taxon>
        <taxon>Cercidoideae</taxon>
        <taxon>Cercideae</taxon>
        <taxon>Bauhiniinae</taxon>
        <taxon>Bauhinia</taxon>
    </lineage>
</organism>
<gene>
    <name evidence="1" type="ORF">L6164_002009</name>
</gene>
<evidence type="ECO:0000313" key="1">
    <source>
        <dbReference type="EMBL" id="KAI4353031.1"/>
    </source>
</evidence>
<proteinExistence type="predicted"/>
<accession>A0ACB9PWV5</accession>
<reference evidence="1 2" key="1">
    <citation type="journal article" date="2022" name="DNA Res.">
        <title>Chromosomal-level genome assembly of the orchid tree Bauhinia variegata (Leguminosae; Cercidoideae) supports the allotetraploid origin hypothesis of Bauhinia.</title>
        <authorList>
            <person name="Zhong Y."/>
            <person name="Chen Y."/>
            <person name="Zheng D."/>
            <person name="Pang J."/>
            <person name="Liu Y."/>
            <person name="Luo S."/>
            <person name="Meng S."/>
            <person name="Qian L."/>
            <person name="Wei D."/>
            <person name="Dai S."/>
            <person name="Zhou R."/>
        </authorList>
    </citation>
    <scope>NUCLEOTIDE SEQUENCE [LARGE SCALE GENOMIC DNA]</scope>
    <source>
        <strain evidence="1">BV-YZ2020</strain>
    </source>
</reference>
<sequence length="163" mass="17889">MVWVVSPTVDRSAQELHPSMHRSKKRTGDLAIEIDLEKAYDNVRKGFLVAPPHRTTRGPLSPYLFVICMEKLSLAISGEVNARRWIPIKASRGGPGISHLLFADDVLFFCKATSSQVHLAKDMLDRFVAASGLKVNAAKSRAFSSVRITRGCKGHLAASLGFD</sequence>
<name>A0ACB9PWV5_BAUVA</name>
<evidence type="ECO:0000313" key="2">
    <source>
        <dbReference type="Proteomes" id="UP000828941"/>
    </source>
</evidence>
<dbReference type="Proteomes" id="UP000828941">
    <property type="component" value="Chromosome 2"/>
</dbReference>
<keyword evidence="2" id="KW-1185">Reference proteome</keyword>
<dbReference type="EMBL" id="CM039427">
    <property type="protein sequence ID" value="KAI4353031.1"/>
    <property type="molecule type" value="Genomic_DNA"/>
</dbReference>
<comment type="caution">
    <text evidence="1">The sequence shown here is derived from an EMBL/GenBank/DDBJ whole genome shotgun (WGS) entry which is preliminary data.</text>
</comment>
<protein>
    <submittedName>
        <fullName evidence="1">Uncharacterized protein</fullName>
    </submittedName>
</protein>